<sequence>MRLLISTAARHAKVARIPTTPGSLRTGVSAITTAMPDPLILVSTTDALARHPFRFELELFSGGTDGLGSVHNQYWHLRDAYRRVLREIDELCHRGREHHSTVRIDRVFE</sequence>
<evidence type="ECO:0000313" key="2">
    <source>
        <dbReference type="EMBL" id="QNO44961.1"/>
    </source>
</evidence>
<dbReference type="EMBL" id="MT631177">
    <property type="protein sequence ID" value="QNO46266.1"/>
    <property type="molecule type" value="Genomic_DNA"/>
</dbReference>
<evidence type="ECO:0000313" key="1">
    <source>
        <dbReference type="EMBL" id="QNO44689.1"/>
    </source>
</evidence>
<dbReference type="EMBL" id="MT631048">
    <property type="protein sequence ID" value="QNO44961.1"/>
    <property type="molecule type" value="Genomic_DNA"/>
</dbReference>
<dbReference type="AlphaFoldDB" id="A0A7G9Y9K5"/>
<name>A0A7G9Y9K5_9EURY</name>
<evidence type="ECO:0000313" key="3">
    <source>
        <dbReference type="EMBL" id="QNO46266.1"/>
    </source>
</evidence>
<gene>
    <name evidence="2" type="ORF">JLEBHCKC_00005</name>
    <name evidence="3" type="ORF">KKFKAJIP_00002</name>
    <name evidence="1" type="ORF">LIDEEMHE_00005</name>
</gene>
<proteinExistence type="predicted"/>
<dbReference type="EMBL" id="MT630999">
    <property type="protein sequence ID" value="QNO44689.1"/>
    <property type="molecule type" value="Genomic_DNA"/>
</dbReference>
<reference evidence="1" key="1">
    <citation type="submission" date="2020-06" db="EMBL/GenBank/DDBJ databases">
        <title>Unique genomic features of the anaerobic methanotrophic archaea.</title>
        <authorList>
            <person name="Chadwick G.L."/>
            <person name="Skennerton C.T."/>
            <person name="Laso-Perez R."/>
            <person name="Leu A.O."/>
            <person name="Speth D.R."/>
            <person name="Yu H."/>
            <person name="Morgan-Lang C."/>
            <person name="Hatzenpichler R."/>
            <person name="Goudeau D."/>
            <person name="Malmstrom R."/>
            <person name="Brazelton W.J."/>
            <person name="Woyke T."/>
            <person name="Hallam S.J."/>
            <person name="Tyson G.W."/>
            <person name="Wegener G."/>
            <person name="Boetius A."/>
            <person name="Orphan V."/>
        </authorList>
    </citation>
    <scope>NUCLEOTIDE SEQUENCE</scope>
</reference>
<accession>A0A7G9Y9K5</accession>
<organism evidence="1">
    <name type="scientific">Candidatus Methanogaster sp. ANME-2c ERB4</name>
    <dbReference type="NCBI Taxonomy" id="2759911"/>
    <lineage>
        <taxon>Archaea</taxon>
        <taxon>Methanobacteriati</taxon>
        <taxon>Methanobacteriota</taxon>
        <taxon>Stenosarchaea group</taxon>
        <taxon>Methanomicrobia</taxon>
        <taxon>Methanosarcinales</taxon>
        <taxon>ANME-2 cluster</taxon>
        <taxon>Candidatus Methanogasteraceae</taxon>
        <taxon>Candidatus Methanogaster</taxon>
    </lineage>
</organism>
<protein>
    <submittedName>
        <fullName evidence="1">Uncharacterized protein</fullName>
    </submittedName>
</protein>